<dbReference type="OrthoDB" id="77201at2759"/>
<evidence type="ECO:0000256" key="1">
    <source>
        <dbReference type="ARBA" id="ARBA00000382"/>
    </source>
</evidence>
<evidence type="ECO:0000256" key="11">
    <source>
        <dbReference type="ARBA" id="ARBA00023326"/>
    </source>
</evidence>
<evidence type="ECO:0000256" key="4">
    <source>
        <dbReference type="ARBA" id="ARBA00012780"/>
    </source>
</evidence>
<evidence type="ECO:0000256" key="13">
    <source>
        <dbReference type="ARBA" id="ARBA00042373"/>
    </source>
</evidence>
<dbReference type="EMBL" id="LSSN01004568">
    <property type="protein sequence ID" value="OMJ11292.1"/>
    <property type="molecule type" value="Genomic_DNA"/>
</dbReference>
<evidence type="ECO:0000256" key="5">
    <source>
        <dbReference type="ARBA" id="ARBA00022475"/>
    </source>
</evidence>
<feature type="compositionally biased region" description="Basic and acidic residues" evidence="15">
    <location>
        <begin position="412"/>
        <end position="436"/>
    </location>
</feature>
<comment type="function">
    <text evidence="12">Glucanases play a role in cell expansion during growth, in cell-cell fusion during mating, and in spore release during sporulation. This enzyme may be involved in beta-glucan degradation. Active on laminarin and lichenan.</text>
</comment>
<dbReference type="GO" id="GO:0009277">
    <property type="term" value="C:fungal-type cell wall"/>
    <property type="evidence" value="ECO:0007669"/>
    <property type="project" value="TreeGrafter"/>
</dbReference>
<evidence type="ECO:0000256" key="14">
    <source>
        <dbReference type="ARBA" id="ARBA00043078"/>
    </source>
</evidence>
<evidence type="ECO:0000256" key="15">
    <source>
        <dbReference type="SAM" id="MobiDB-lite"/>
    </source>
</evidence>
<keyword evidence="7" id="KW-0472">Membrane</keyword>
<dbReference type="EMBL" id="LSSN01000532">
    <property type="protein sequence ID" value="OMJ23490.1"/>
    <property type="molecule type" value="Genomic_DNA"/>
</dbReference>
<feature type="compositionally biased region" description="Basic and acidic residues" evidence="15">
    <location>
        <begin position="816"/>
        <end position="833"/>
    </location>
</feature>
<dbReference type="EC" id="3.2.1.39" evidence="4"/>
<feature type="compositionally biased region" description="Basic and acidic residues" evidence="15">
    <location>
        <begin position="488"/>
        <end position="499"/>
    </location>
</feature>
<keyword evidence="19" id="KW-1185">Reference proteome</keyword>
<comment type="subcellular location">
    <subcellularLocation>
        <location evidence="2">Cell membrane</location>
        <topology evidence="2">Single-pass type II membrane protein</topology>
    </subcellularLocation>
</comment>
<dbReference type="InterPro" id="IPR050732">
    <property type="entry name" value="Beta-glucan_modifiers"/>
</dbReference>
<evidence type="ECO:0000313" key="17">
    <source>
        <dbReference type="EMBL" id="OMJ11292.1"/>
    </source>
</evidence>
<dbReference type="PANTHER" id="PTHR16631">
    <property type="entry name" value="GLUCAN 1,3-BETA-GLUCOSIDASE"/>
    <property type="match status" value="1"/>
</dbReference>
<dbReference type="AlphaFoldDB" id="A0A1R1X9K3"/>
<dbReference type="Proteomes" id="UP000187283">
    <property type="component" value="Unassembled WGS sequence"/>
</dbReference>
<proteinExistence type="inferred from homology"/>
<comment type="catalytic activity">
    <reaction evidence="1">
        <text>Hydrolysis of (1-&gt;3)-beta-D-glucosidic linkages in (1-&gt;3)-beta-D-glucans.</text>
        <dbReference type="EC" id="3.2.1.39"/>
    </reaction>
</comment>
<feature type="compositionally biased region" description="Polar residues" evidence="15">
    <location>
        <begin position="354"/>
        <end position="366"/>
    </location>
</feature>
<feature type="compositionally biased region" description="Acidic residues" evidence="15">
    <location>
        <begin position="665"/>
        <end position="717"/>
    </location>
</feature>
<accession>A0A1R1X9K3</accession>
<dbReference type="PANTHER" id="PTHR16631:SF17">
    <property type="entry name" value="GLUCAN ENDO-1,3-BETA-GLUCOSIDASE BTGC"/>
    <property type="match status" value="1"/>
</dbReference>
<dbReference type="GO" id="GO:0042973">
    <property type="term" value="F:glucan endo-1,3-beta-D-glucosidase activity"/>
    <property type="evidence" value="ECO:0007669"/>
    <property type="project" value="UniProtKB-EC"/>
</dbReference>
<name>A0A1R1X9K3_9FUNG</name>
<evidence type="ECO:0000313" key="18">
    <source>
        <dbReference type="EMBL" id="OMJ23490.1"/>
    </source>
</evidence>
<sequence length="968" mass="112203">MNLIFLSVIFGYFSAAKIFHALTYDQRKSDGDCFTLDQVIKHISLIKNYTDIIHSSGISHCKQAEMIIKALGKDAEERLYLSIDFENDADFNKEMDSIKKIHEKYGLDKYVKAIIVGNYPVSRNISNAENLIAKINTVFEFLVKKGLHGINVTVSDNWDNFDRRIISSVDYIMFSPFPYRLNIDYKNATEFIFGKLKDIKNSSSGKDVVFGQIGWPTSDEAKAYKGASIENNKSFMKEFVAKSNIEGIDYIWYSSIDSLYNAKYTNELLEESYDIPQSGRIAPINKKIESNLLMKRSNQDQISSKSEKNTKLNKNSKTQKNTELLKNSKTQKSTKSSISFNDTDSSSKKVDGQSEFSRAKTQSNFNDYGDEKSNEKDDNFNSEISQDTNQSENENNEDIRDEEDENFDFEDDLSKESNENEIGKIIEKEENKDFDNELRENNASESVREYPFIEAQQASGNFQEAIYIPHSGNGMQIGDLIKTNKEKYPKNEQDSKNIKLEMGPTPFKINTSSNSIPALQSNDPSTYSDSKYSYRDGLNYNLNYRDRKTPSITTTNTNYNFSGGSGYNTKYIDKNNDNNKLGVCSYSKNIYSDGFNTFPGYDNDRIKKIPTFIESNLNNGHSDEASQKANEQQNIIIEVVVKNSSKGKTDSDFIGYEDDAKATDESEDTEDKEDNEDTEDYDKDDKDDEDDEDDKDDKDDEDDEDDKDDKDDEDDDITDHKTLKNPKPTGKKYMKDRKIVDTNKKKKLNNSNQELGKKKKFICNKYDECDERKKSKKSNVKIGHKEILKNSDNSDFPNFSSKKSGKKAINKQLYISKDKPQGKKNDLEGDENTKNLNNSKSEILPEYENKYSYHNQSQYNFKIHNSSNNQPKHWQKIQYLDQKQAQNQNPYQNESQKIYISQNPYQKESQRKYISQNPYQNQSQYRYQIHYNYPAKNQYNYQRLYPYKYQSRYNYPDPNQYNFQSKYS</sequence>
<dbReference type="InterPro" id="IPR017853">
    <property type="entry name" value="GH"/>
</dbReference>
<feature type="chain" id="PRO_5015069014" description="glucan endo-1,3-beta-D-glucosidase" evidence="16">
    <location>
        <begin position="16"/>
        <end position="968"/>
    </location>
</feature>
<feature type="region of interest" description="Disordered" evidence="15">
    <location>
        <begin position="771"/>
        <end position="842"/>
    </location>
</feature>
<feature type="compositionally biased region" description="Low complexity" evidence="15">
    <location>
        <begin position="327"/>
        <end position="344"/>
    </location>
</feature>
<keyword evidence="9" id="KW-0119">Carbohydrate metabolism</keyword>
<comment type="caution">
    <text evidence="17">The sequence shown here is derived from an EMBL/GenBank/DDBJ whole genome shotgun (WGS) entry which is preliminary data.</text>
</comment>
<dbReference type="GO" id="GO:0005886">
    <property type="term" value="C:plasma membrane"/>
    <property type="evidence" value="ECO:0007669"/>
    <property type="project" value="UniProtKB-SubCell"/>
</dbReference>
<evidence type="ECO:0000256" key="7">
    <source>
        <dbReference type="ARBA" id="ARBA00023136"/>
    </source>
</evidence>
<evidence type="ECO:0000256" key="3">
    <source>
        <dbReference type="ARBA" id="ARBA00008773"/>
    </source>
</evidence>
<evidence type="ECO:0000256" key="10">
    <source>
        <dbReference type="ARBA" id="ARBA00023316"/>
    </source>
</evidence>
<feature type="signal peptide" evidence="16">
    <location>
        <begin position="1"/>
        <end position="15"/>
    </location>
</feature>
<dbReference type="GO" id="GO:0071555">
    <property type="term" value="P:cell wall organization"/>
    <property type="evidence" value="ECO:0007669"/>
    <property type="project" value="UniProtKB-KW"/>
</dbReference>
<keyword evidence="6" id="KW-0378">Hydrolase</keyword>
<evidence type="ECO:0000313" key="19">
    <source>
        <dbReference type="Proteomes" id="UP000187283"/>
    </source>
</evidence>
<evidence type="ECO:0000256" key="8">
    <source>
        <dbReference type="ARBA" id="ARBA00023180"/>
    </source>
</evidence>
<dbReference type="SUPFAM" id="SSF51445">
    <property type="entry name" value="(Trans)glycosidases"/>
    <property type="match status" value="1"/>
</dbReference>
<evidence type="ECO:0000256" key="16">
    <source>
        <dbReference type="SAM" id="SignalP"/>
    </source>
</evidence>
<evidence type="ECO:0000256" key="2">
    <source>
        <dbReference type="ARBA" id="ARBA00004401"/>
    </source>
</evidence>
<dbReference type="GO" id="GO:0009986">
    <property type="term" value="C:cell surface"/>
    <property type="evidence" value="ECO:0007669"/>
    <property type="project" value="TreeGrafter"/>
</dbReference>
<keyword evidence="8" id="KW-0325">Glycoprotein</keyword>
<feature type="compositionally biased region" description="Acidic residues" evidence="15">
    <location>
        <begin position="394"/>
        <end position="411"/>
    </location>
</feature>
<comment type="similarity">
    <text evidence="3">Belongs to the glycosyl hydrolase 17 family.</text>
</comment>
<keyword evidence="11" id="KW-0624">Polysaccharide degradation</keyword>
<feature type="region of interest" description="Disordered" evidence="15">
    <location>
        <begin position="488"/>
        <end position="530"/>
    </location>
</feature>
<reference evidence="17 19" key="1">
    <citation type="submission" date="2017-01" db="EMBL/GenBank/DDBJ databases">
        <authorList>
            <person name="Mah S.A."/>
            <person name="Swanson W.J."/>
            <person name="Moy G.W."/>
            <person name="Vacquier V.D."/>
        </authorList>
    </citation>
    <scope>NUCLEOTIDE SEQUENCE [LARGE SCALE GENOMIC DNA]</scope>
    <source>
        <strain evidence="17 19">GSMNP</strain>
    </source>
</reference>
<dbReference type="GO" id="GO:0005576">
    <property type="term" value="C:extracellular region"/>
    <property type="evidence" value="ECO:0007669"/>
    <property type="project" value="TreeGrafter"/>
</dbReference>
<protein>
    <recommendedName>
        <fullName evidence="4">glucan endo-1,3-beta-D-glucosidase</fullName>
        <ecNumber evidence="4">3.2.1.39</ecNumber>
    </recommendedName>
    <alternativeName>
        <fullName evidence="14">Endo-1,3-beta-glucanase btgC</fullName>
    </alternativeName>
    <alternativeName>
        <fullName evidence="13">Laminarinase btgC</fullName>
    </alternativeName>
</protein>
<dbReference type="GO" id="GO:0000272">
    <property type="term" value="P:polysaccharide catabolic process"/>
    <property type="evidence" value="ECO:0007669"/>
    <property type="project" value="UniProtKB-KW"/>
</dbReference>
<feature type="compositionally biased region" description="Polar residues" evidence="15">
    <location>
        <begin position="381"/>
        <end position="391"/>
    </location>
</feature>
<feature type="region of interest" description="Disordered" evidence="15">
    <location>
        <begin position="295"/>
        <end position="436"/>
    </location>
</feature>
<feature type="compositionally biased region" description="Low complexity" evidence="15">
    <location>
        <begin position="790"/>
        <end position="801"/>
    </location>
</feature>
<gene>
    <name evidence="18" type="ORF">AYI70_g2235</name>
    <name evidence="17" type="ORF">AYI70_g9823</name>
</gene>
<keyword evidence="5" id="KW-1003">Cell membrane</keyword>
<keyword evidence="10" id="KW-0961">Cell wall biogenesis/degradation</keyword>
<feature type="compositionally biased region" description="Polar residues" evidence="15">
    <location>
        <begin position="508"/>
        <end position="530"/>
    </location>
</feature>
<feature type="compositionally biased region" description="Polar residues" evidence="15">
    <location>
        <begin position="312"/>
        <end position="325"/>
    </location>
</feature>
<evidence type="ECO:0000256" key="12">
    <source>
        <dbReference type="ARBA" id="ARBA00037649"/>
    </source>
</evidence>
<feature type="compositionally biased region" description="Basic and acidic residues" evidence="15">
    <location>
        <begin position="369"/>
        <end position="379"/>
    </location>
</feature>
<evidence type="ECO:0000256" key="9">
    <source>
        <dbReference type="ARBA" id="ARBA00023277"/>
    </source>
</evidence>
<feature type="region of interest" description="Disordered" evidence="15">
    <location>
        <begin position="647"/>
        <end position="757"/>
    </location>
</feature>
<keyword evidence="16" id="KW-0732">Signal</keyword>
<organism evidence="17 19">
    <name type="scientific">Smittium culicis</name>
    <dbReference type="NCBI Taxonomy" id="133412"/>
    <lineage>
        <taxon>Eukaryota</taxon>
        <taxon>Fungi</taxon>
        <taxon>Fungi incertae sedis</taxon>
        <taxon>Zoopagomycota</taxon>
        <taxon>Kickxellomycotina</taxon>
        <taxon>Harpellomycetes</taxon>
        <taxon>Harpellales</taxon>
        <taxon>Legeriomycetaceae</taxon>
        <taxon>Smittium</taxon>
    </lineage>
</organism>
<evidence type="ECO:0000256" key="6">
    <source>
        <dbReference type="ARBA" id="ARBA00022801"/>
    </source>
</evidence>